<organism evidence="2 3">
    <name type="scientific">Streptomyces bottropensis ATCC 25435</name>
    <dbReference type="NCBI Taxonomy" id="1054862"/>
    <lineage>
        <taxon>Bacteria</taxon>
        <taxon>Bacillati</taxon>
        <taxon>Actinomycetota</taxon>
        <taxon>Actinomycetes</taxon>
        <taxon>Kitasatosporales</taxon>
        <taxon>Streptomycetaceae</taxon>
        <taxon>Streptomyces</taxon>
    </lineage>
</organism>
<proteinExistence type="predicted"/>
<feature type="region of interest" description="Disordered" evidence="1">
    <location>
        <begin position="1"/>
        <end position="46"/>
    </location>
</feature>
<name>M3DFW8_9ACTN</name>
<dbReference type="Proteomes" id="UP000030760">
    <property type="component" value="Unassembled WGS sequence"/>
</dbReference>
<protein>
    <submittedName>
        <fullName evidence="2">Uncharacterized protein</fullName>
    </submittedName>
</protein>
<evidence type="ECO:0000256" key="1">
    <source>
        <dbReference type="SAM" id="MobiDB-lite"/>
    </source>
</evidence>
<accession>M3DFW8</accession>
<sequence length="46" mass="4160">MAGGSAGRPSAGSGGPLAGRPGTSRTADGVRAGAAVPGGQVHHAHG</sequence>
<dbReference type="AlphaFoldDB" id="M3DFW8"/>
<evidence type="ECO:0000313" key="3">
    <source>
        <dbReference type="Proteomes" id="UP000030760"/>
    </source>
</evidence>
<reference evidence="3" key="1">
    <citation type="journal article" date="2013" name="Genome Announc.">
        <title>Draft Genome Sequence of Streptomyces bottropensis ATCC 25435, a Bottromycin-Producing Actinomycete.</title>
        <authorList>
            <person name="Zhang H."/>
            <person name="Zhou W."/>
            <person name="Zhuang Y."/>
            <person name="Liang X."/>
            <person name="Liu T."/>
        </authorList>
    </citation>
    <scope>NUCLEOTIDE SEQUENCE [LARGE SCALE GENOMIC DNA]</scope>
    <source>
        <strain evidence="3">ATCC 25435</strain>
    </source>
</reference>
<evidence type="ECO:0000313" key="2">
    <source>
        <dbReference type="EMBL" id="EMF55587.1"/>
    </source>
</evidence>
<gene>
    <name evidence="2" type="ORF">SBD_2900</name>
</gene>
<feature type="compositionally biased region" description="Gly residues" evidence="1">
    <location>
        <begin position="1"/>
        <end position="17"/>
    </location>
</feature>
<dbReference type="EMBL" id="KB405067">
    <property type="protein sequence ID" value="EMF55587.1"/>
    <property type="molecule type" value="Genomic_DNA"/>
</dbReference>